<accession>A0A8J2JSZ5</accession>
<dbReference type="AlphaFoldDB" id="A0A8J2JSZ5"/>
<comment type="caution">
    <text evidence="1">The sequence shown here is derived from an EMBL/GenBank/DDBJ whole genome shotgun (WGS) entry which is preliminary data.</text>
</comment>
<evidence type="ECO:0000313" key="2">
    <source>
        <dbReference type="Proteomes" id="UP000708208"/>
    </source>
</evidence>
<feature type="non-terminal residue" evidence="1">
    <location>
        <position position="46"/>
    </location>
</feature>
<gene>
    <name evidence="1" type="ORF">AFUS01_LOCUS12302</name>
</gene>
<organism evidence="1 2">
    <name type="scientific">Allacma fusca</name>
    <dbReference type="NCBI Taxonomy" id="39272"/>
    <lineage>
        <taxon>Eukaryota</taxon>
        <taxon>Metazoa</taxon>
        <taxon>Ecdysozoa</taxon>
        <taxon>Arthropoda</taxon>
        <taxon>Hexapoda</taxon>
        <taxon>Collembola</taxon>
        <taxon>Symphypleona</taxon>
        <taxon>Sminthuridae</taxon>
        <taxon>Allacma</taxon>
    </lineage>
</organism>
<keyword evidence="2" id="KW-1185">Reference proteome</keyword>
<dbReference type="Proteomes" id="UP000708208">
    <property type="component" value="Unassembled WGS sequence"/>
</dbReference>
<reference evidence="1" key="1">
    <citation type="submission" date="2021-06" db="EMBL/GenBank/DDBJ databases">
        <authorList>
            <person name="Hodson N. C."/>
            <person name="Mongue J. A."/>
            <person name="Jaron S. K."/>
        </authorList>
    </citation>
    <scope>NUCLEOTIDE SEQUENCE</scope>
</reference>
<name>A0A8J2JSZ5_9HEXA</name>
<proteinExistence type="predicted"/>
<evidence type="ECO:0000313" key="1">
    <source>
        <dbReference type="EMBL" id="CAG7723203.1"/>
    </source>
</evidence>
<protein>
    <submittedName>
        <fullName evidence="1">Uncharacterized protein</fullName>
    </submittedName>
</protein>
<dbReference type="EMBL" id="CAJVCH010096489">
    <property type="protein sequence ID" value="CAG7723203.1"/>
    <property type="molecule type" value="Genomic_DNA"/>
</dbReference>
<sequence length="46" mass="5253">LFVVDLHGFQLSPKYPQRSALETIVLLNKELELYQEDLAQKPAILA</sequence>
<dbReference type="OrthoDB" id="347018at2759"/>
<feature type="non-terminal residue" evidence="1">
    <location>
        <position position="1"/>
    </location>
</feature>